<protein>
    <submittedName>
        <fullName evidence="2">Uncharacterized protein</fullName>
    </submittedName>
</protein>
<sequence length="147" mass="17263">MDDEQLLAKIHSLNHTLREQHKQLSQYLRMIIMGQKLVQGTLGVTPEEEEWYRRGWLATTDHIIQGSEKFKREWLQKHLLEEGEKMAVEYAASRMSSANELRSLIRIKQGQLNDLRELLEAVEDMELSDSADDALWEMLQAYQRNAH</sequence>
<reference evidence="2" key="1">
    <citation type="submission" date="2020-03" db="EMBL/GenBank/DDBJ databases">
        <title>The deep terrestrial virosphere.</title>
        <authorList>
            <person name="Holmfeldt K."/>
            <person name="Nilsson E."/>
            <person name="Simone D."/>
            <person name="Lopez-Fernandez M."/>
            <person name="Wu X."/>
            <person name="de Brujin I."/>
            <person name="Lundin D."/>
            <person name="Andersson A."/>
            <person name="Bertilsson S."/>
            <person name="Dopson M."/>
        </authorList>
    </citation>
    <scope>NUCLEOTIDE SEQUENCE</scope>
    <source>
        <strain evidence="2">MM171B01367</strain>
    </source>
</reference>
<dbReference type="EMBL" id="MT143774">
    <property type="protein sequence ID" value="QJB02309.1"/>
    <property type="molecule type" value="Genomic_DNA"/>
</dbReference>
<gene>
    <name evidence="2" type="ORF">MM171B01367_0003</name>
</gene>
<evidence type="ECO:0000256" key="1">
    <source>
        <dbReference type="SAM" id="Coils"/>
    </source>
</evidence>
<accession>A0A6M3MBC1</accession>
<proteinExistence type="predicted"/>
<feature type="coiled-coil region" evidence="1">
    <location>
        <begin position="98"/>
        <end position="125"/>
    </location>
</feature>
<organism evidence="2">
    <name type="scientific">viral metagenome</name>
    <dbReference type="NCBI Taxonomy" id="1070528"/>
    <lineage>
        <taxon>unclassified sequences</taxon>
        <taxon>metagenomes</taxon>
        <taxon>organismal metagenomes</taxon>
    </lineage>
</organism>
<evidence type="ECO:0000313" key="2">
    <source>
        <dbReference type="EMBL" id="QJB02309.1"/>
    </source>
</evidence>
<keyword evidence="1" id="KW-0175">Coiled coil</keyword>
<name>A0A6M3MBC1_9ZZZZ</name>
<dbReference type="AlphaFoldDB" id="A0A6M3MBC1"/>